<dbReference type="GO" id="GO:0098796">
    <property type="term" value="C:membrane protein complex"/>
    <property type="evidence" value="ECO:0007669"/>
    <property type="project" value="UniProtKB-ARBA"/>
</dbReference>
<keyword evidence="7" id="KW-1185">Reference proteome</keyword>
<evidence type="ECO:0000256" key="3">
    <source>
        <dbReference type="ARBA" id="ARBA00022741"/>
    </source>
</evidence>
<feature type="domain" description="ABC transporter" evidence="5">
    <location>
        <begin position="5"/>
        <end position="244"/>
    </location>
</feature>
<evidence type="ECO:0000313" key="7">
    <source>
        <dbReference type="Proteomes" id="UP000070366"/>
    </source>
</evidence>
<evidence type="ECO:0000259" key="5">
    <source>
        <dbReference type="PROSITE" id="PS50893"/>
    </source>
</evidence>
<evidence type="ECO:0000313" key="6">
    <source>
        <dbReference type="EMBL" id="KXK65181.1"/>
    </source>
</evidence>
<evidence type="ECO:0000256" key="1">
    <source>
        <dbReference type="ARBA" id="ARBA00005417"/>
    </source>
</evidence>
<protein>
    <submittedName>
        <fullName evidence="6">ABC transporter, ATP-binding protein</fullName>
    </submittedName>
</protein>
<evidence type="ECO:0000256" key="2">
    <source>
        <dbReference type="ARBA" id="ARBA00022448"/>
    </source>
</evidence>
<dbReference type="GO" id="GO:0022857">
    <property type="term" value="F:transmembrane transporter activity"/>
    <property type="evidence" value="ECO:0007669"/>
    <property type="project" value="UniProtKB-ARBA"/>
</dbReference>
<dbReference type="CDD" id="cd03255">
    <property type="entry name" value="ABC_MJ0796_LolCDE_FtsE"/>
    <property type="match status" value="1"/>
</dbReference>
<dbReference type="OrthoDB" id="9802264at2"/>
<dbReference type="InterPro" id="IPR017911">
    <property type="entry name" value="MacB-like_ATP-bd"/>
</dbReference>
<dbReference type="InterPro" id="IPR027417">
    <property type="entry name" value="P-loop_NTPase"/>
</dbReference>
<dbReference type="InterPro" id="IPR003593">
    <property type="entry name" value="AAA+_ATPase"/>
</dbReference>
<dbReference type="PANTHER" id="PTHR42798:SF7">
    <property type="entry name" value="ALPHA-D-RIBOSE 1-METHYLPHOSPHONATE 5-TRIPHOSPHATE SYNTHASE SUBUNIT PHNL"/>
    <property type="match status" value="1"/>
</dbReference>
<organism evidence="6 7">
    <name type="scientific">Christensenella minuta</name>
    <dbReference type="NCBI Taxonomy" id="626937"/>
    <lineage>
        <taxon>Bacteria</taxon>
        <taxon>Bacillati</taxon>
        <taxon>Bacillota</taxon>
        <taxon>Clostridia</taxon>
        <taxon>Christensenellales</taxon>
        <taxon>Christensenellaceae</taxon>
        <taxon>Christensenella</taxon>
    </lineage>
</organism>
<evidence type="ECO:0000256" key="4">
    <source>
        <dbReference type="ARBA" id="ARBA00022840"/>
    </source>
</evidence>
<dbReference type="RefSeq" id="WP_066519118.1">
    <property type="nucleotide sequence ID" value="NZ_CABMOF010000001.1"/>
</dbReference>
<keyword evidence="3" id="KW-0547">Nucleotide-binding</keyword>
<dbReference type="Gene3D" id="3.40.50.300">
    <property type="entry name" value="P-loop containing nucleotide triphosphate hydrolases"/>
    <property type="match status" value="1"/>
</dbReference>
<dbReference type="Proteomes" id="UP000070366">
    <property type="component" value="Unassembled WGS sequence"/>
</dbReference>
<dbReference type="FunFam" id="3.40.50.300:FF:000032">
    <property type="entry name" value="Export ABC transporter ATP-binding protein"/>
    <property type="match status" value="1"/>
</dbReference>
<accession>A0A136Q3E4</accession>
<dbReference type="EMBL" id="LSZW01000063">
    <property type="protein sequence ID" value="KXK65181.1"/>
    <property type="molecule type" value="Genomic_DNA"/>
</dbReference>
<dbReference type="SMART" id="SM00382">
    <property type="entry name" value="AAA"/>
    <property type="match status" value="1"/>
</dbReference>
<dbReference type="PROSITE" id="PS50893">
    <property type="entry name" value="ABC_TRANSPORTER_2"/>
    <property type="match status" value="1"/>
</dbReference>
<reference evidence="6 7" key="1">
    <citation type="submission" date="2016-02" db="EMBL/GenBank/DDBJ databases">
        <authorList>
            <person name="Wen L."/>
            <person name="He K."/>
            <person name="Yang H."/>
        </authorList>
    </citation>
    <scope>NUCLEOTIDE SEQUENCE [LARGE SCALE GENOMIC DNA]</scope>
    <source>
        <strain evidence="6 7">DSM 22607</strain>
    </source>
</reference>
<dbReference type="Pfam" id="PF00005">
    <property type="entry name" value="ABC_tran"/>
    <property type="match status" value="1"/>
</dbReference>
<name>A0A136Q3E4_9FIRM</name>
<keyword evidence="2" id="KW-0813">Transport</keyword>
<dbReference type="SUPFAM" id="SSF52540">
    <property type="entry name" value="P-loop containing nucleoside triphosphate hydrolases"/>
    <property type="match status" value="1"/>
</dbReference>
<comment type="similarity">
    <text evidence="1">Belongs to the ABC transporter superfamily.</text>
</comment>
<dbReference type="PATRIC" id="fig|626937.4.peg.2396"/>
<keyword evidence="4 6" id="KW-0067">ATP-binding</keyword>
<proteinExistence type="inferred from homology"/>
<comment type="caution">
    <text evidence="6">The sequence shown here is derived from an EMBL/GenBank/DDBJ whole genome shotgun (WGS) entry which is preliminary data.</text>
</comment>
<dbReference type="GO" id="GO:0016887">
    <property type="term" value="F:ATP hydrolysis activity"/>
    <property type="evidence" value="ECO:0007669"/>
    <property type="project" value="InterPro"/>
</dbReference>
<dbReference type="STRING" id="626937.HMPREF3293_02439"/>
<sequence length="255" mass="27458">MGHLLWVKDIEKIYGSSRNVTKALNGLSFCVDSGEFVGIMGPSGSGKTTLLNCISAIDTVTTGHIYIDGTDVTQIKPGDIARFRREQLGFVFQEFSLIDSLTAYENISLALTINGVPYQELRVLVAQVADALEISGILGKYPGELSGGQKQRVAAARAIVTQPALVLADEPTGALDSRAARRMLESFSDMNKRFRTTLLMVTHDAAAASYCSRILFLRDGGIFTELRRGSLARGAFFKKALDVVSLMGGDAEDAG</sequence>
<gene>
    <name evidence="6" type="ORF">HMPREF3293_02439</name>
</gene>
<dbReference type="GO" id="GO:0005524">
    <property type="term" value="F:ATP binding"/>
    <property type="evidence" value="ECO:0007669"/>
    <property type="project" value="UniProtKB-KW"/>
</dbReference>
<dbReference type="PANTHER" id="PTHR42798">
    <property type="entry name" value="LIPOPROTEIN-RELEASING SYSTEM ATP-BINDING PROTEIN LOLD"/>
    <property type="match status" value="1"/>
</dbReference>
<dbReference type="InterPro" id="IPR003439">
    <property type="entry name" value="ABC_transporter-like_ATP-bd"/>
</dbReference>
<dbReference type="KEGG" id="cmiu:B1H56_03150"/>
<dbReference type="AlphaFoldDB" id="A0A136Q3E4"/>